<dbReference type="Proteomes" id="UP000652761">
    <property type="component" value="Unassembled WGS sequence"/>
</dbReference>
<evidence type="ECO:0000313" key="3">
    <source>
        <dbReference type="Proteomes" id="UP000652761"/>
    </source>
</evidence>
<reference evidence="2" key="1">
    <citation type="submission" date="2017-07" db="EMBL/GenBank/DDBJ databases">
        <title>Taro Niue Genome Assembly and Annotation.</title>
        <authorList>
            <person name="Atibalentja N."/>
            <person name="Keating K."/>
            <person name="Fields C.J."/>
        </authorList>
    </citation>
    <scope>NUCLEOTIDE SEQUENCE</scope>
    <source>
        <strain evidence="2">Niue_2</strain>
        <tissue evidence="2">Leaf</tissue>
    </source>
</reference>
<name>A0A843VLM8_COLES</name>
<accession>A0A843VLM8</accession>
<dbReference type="AlphaFoldDB" id="A0A843VLM8"/>
<protein>
    <submittedName>
        <fullName evidence="2">Uncharacterized protein</fullName>
    </submittedName>
</protein>
<evidence type="ECO:0000313" key="2">
    <source>
        <dbReference type="EMBL" id="MQL99832.1"/>
    </source>
</evidence>
<organism evidence="2 3">
    <name type="scientific">Colocasia esculenta</name>
    <name type="common">Wild taro</name>
    <name type="synonym">Arum esculentum</name>
    <dbReference type="NCBI Taxonomy" id="4460"/>
    <lineage>
        <taxon>Eukaryota</taxon>
        <taxon>Viridiplantae</taxon>
        <taxon>Streptophyta</taxon>
        <taxon>Embryophyta</taxon>
        <taxon>Tracheophyta</taxon>
        <taxon>Spermatophyta</taxon>
        <taxon>Magnoliopsida</taxon>
        <taxon>Liliopsida</taxon>
        <taxon>Araceae</taxon>
        <taxon>Aroideae</taxon>
        <taxon>Colocasieae</taxon>
        <taxon>Colocasia</taxon>
    </lineage>
</organism>
<sequence>MSGSAWDCDRGYVAFLKATYPLSLSPSGLMDGHVAFPSHRPRHRLTDVTGVLCVSTALAVSVGCDGGCVAFWFPWRHGVCRLLRTAGLKPGRPSPSPSLAPLLPPLSLALSELPTVLGCLPRVEAAVLRRVTLRSCRGCVRAVCMISMLPSPVCSVSPVSGRFPEEESPEPPIGLKATYPVSPPDCPETGRASAASVFALLYRGTCASSLVRSHTSRSPGAWHLKACPVREVVTVTWDPVLGSLLREYSGLRVCSSWQLLRRTLELRGKRWLGQWRVSLLQSSRGWSGMPRTVWSSTRRRPASPIFHCLAPCGPGTAWGGESSQQRQGTRRAEETGR</sequence>
<dbReference type="EMBL" id="NMUH01002417">
    <property type="protein sequence ID" value="MQL99832.1"/>
    <property type="molecule type" value="Genomic_DNA"/>
</dbReference>
<proteinExistence type="predicted"/>
<gene>
    <name evidence="2" type="ORF">Taro_032563</name>
</gene>
<evidence type="ECO:0000256" key="1">
    <source>
        <dbReference type="SAM" id="MobiDB-lite"/>
    </source>
</evidence>
<comment type="caution">
    <text evidence="2">The sequence shown here is derived from an EMBL/GenBank/DDBJ whole genome shotgun (WGS) entry which is preliminary data.</text>
</comment>
<feature type="region of interest" description="Disordered" evidence="1">
    <location>
        <begin position="317"/>
        <end position="337"/>
    </location>
</feature>
<keyword evidence="3" id="KW-1185">Reference proteome</keyword>